<evidence type="ECO:0000256" key="1">
    <source>
        <dbReference type="ARBA" id="ARBA00022723"/>
    </source>
</evidence>
<dbReference type="InterPro" id="IPR000587">
    <property type="entry name" value="Creatinase_N"/>
</dbReference>
<accession>A0A4S2F2N2</accession>
<dbReference type="PANTHER" id="PTHR46112:SF3">
    <property type="entry name" value="AMINOPEPTIDASE YPDF"/>
    <property type="match status" value="1"/>
</dbReference>
<evidence type="ECO:0000259" key="4">
    <source>
        <dbReference type="Pfam" id="PF00557"/>
    </source>
</evidence>
<dbReference type="Pfam" id="PF00557">
    <property type="entry name" value="Peptidase_M24"/>
    <property type="match status" value="1"/>
</dbReference>
<dbReference type="InterPro" id="IPR000994">
    <property type="entry name" value="Pept_M24"/>
</dbReference>
<dbReference type="AlphaFoldDB" id="A0A4S2F2N2"/>
<dbReference type="SUPFAM" id="SSF53092">
    <property type="entry name" value="Creatinase/prolidase N-terminal domain"/>
    <property type="match status" value="1"/>
</dbReference>
<name>A0A4S2F2N2_9ACTN</name>
<organism evidence="6 7">
    <name type="scientific">Muricaecibacterium torontonense</name>
    <dbReference type="NCBI Taxonomy" id="3032871"/>
    <lineage>
        <taxon>Bacteria</taxon>
        <taxon>Bacillati</taxon>
        <taxon>Actinomycetota</taxon>
        <taxon>Coriobacteriia</taxon>
        <taxon>Coriobacteriales</taxon>
        <taxon>Atopobiaceae</taxon>
        <taxon>Muricaecibacterium</taxon>
    </lineage>
</organism>
<dbReference type="InterPro" id="IPR001131">
    <property type="entry name" value="Peptidase_M24B_aminopep-P_CS"/>
</dbReference>
<dbReference type="EMBL" id="SRYE01000002">
    <property type="protein sequence ID" value="TGY62617.1"/>
    <property type="molecule type" value="Genomic_DNA"/>
</dbReference>
<keyword evidence="6" id="KW-0645">Protease</keyword>
<dbReference type="InterPro" id="IPR050659">
    <property type="entry name" value="Peptidase_M24B"/>
</dbReference>
<dbReference type="InterPro" id="IPR036005">
    <property type="entry name" value="Creatinase/aminopeptidase-like"/>
</dbReference>
<evidence type="ECO:0000313" key="7">
    <source>
        <dbReference type="Proteomes" id="UP000310263"/>
    </source>
</evidence>
<evidence type="ECO:0000313" key="6">
    <source>
        <dbReference type="EMBL" id="TGY62617.1"/>
    </source>
</evidence>
<evidence type="ECO:0000259" key="5">
    <source>
        <dbReference type="Pfam" id="PF01321"/>
    </source>
</evidence>
<dbReference type="PROSITE" id="PS00491">
    <property type="entry name" value="PROLINE_PEPTIDASE"/>
    <property type="match status" value="1"/>
</dbReference>
<dbReference type="InterPro" id="IPR029149">
    <property type="entry name" value="Creatin/AminoP/Spt16_N"/>
</dbReference>
<dbReference type="SUPFAM" id="SSF55920">
    <property type="entry name" value="Creatinase/aminopeptidase"/>
    <property type="match status" value="1"/>
</dbReference>
<dbReference type="OrthoDB" id="9806388at2"/>
<feature type="domain" description="Peptidase M24" evidence="4">
    <location>
        <begin position="139"/>
        <end position="341"/>
    </location>
</feature>
<protein>
    <submittedName>
        <fullName evidence="6">Aminopeptidase P family protein</fullName>
    </submittedName>
</protein>
<keyword evidence="1 3" id="KW-0479">Metal-binding</keyword>
<gene>
    <name evidence="6" type="ORF">E5334_04195</name>
</gene>
<sequence length="359" mass="39459">MNEQRLQQVRSNLRLMDLDQMVIVDPVSIAYLTGYKNDPMERFQALYVAADNEPTIFVNKLFPDPSDYVDSIITLDDTDDPIDALAQLCIHDAPLGIDRGLEARWLLPLMDAQAASAYRLASSAVDDARAHKDPTEQQAMAEASAINDQGMAWLESQIREGVTERQIAEGLEAEYRRLGAWGNSFAPIVSFGANAADPHHEPDDTKLTRGQCVLFDVGCAANDYCADMTRTFFFGEPSEEFERVHATVVAANRAAEAMVAPGVTFAQIDAAARQVIEDAGYGPYFTHRLGHSIGLEVHEPGDVSSAHNDPVEPGMCFSIEPGIYLPGRFGVRIEDLVIVTQDGCQVLNHYPKDLECIKA</sequence>
<dbReference type="PANTHER" id="PTHR46112">
    <property type="entry name" value="AMINOPEPTIDASE"/>
    <property type="match status" value="1"/>
</dbReference>
<keyword evidence="2" id="KW-0378">Hydrolase</keyword>
<proteinExistence type="inferred from homology"/>
<evidence type="ECO:0000256" key="3">
    <source>
        <dbReference type="RuleBase" id="RU000590"/>
    </source>
</evidence>
<dbReference type="GO" id="GO:0046872">
    <property type="term" value="F:metal ion binding"/>
    <property type="evidence" value="ECO:0007669"/>
    <property type="project" value="UniProtKB-KW"/>
</dbReference>
<evidence type="ECO:0000256" key="2">
    <source>
        <dbReference type="ARBA" id="ARBA00022801"/>
    </source>
</evidence>
<reference evidence="6 7" key="1">
    <citation type="submission" date="2019-04" db="EMBL/GenBank/DDBJ databases">
        <title>Microbes associate with the intestines of laboratory mice.</title>
        <authorList>
            <person name="Navarre W."/>
            <person name="Wong E."/>
            <person name="Huang K."/>
            <person name="Tropini C."/>
            <person name="Ng K."/>
            <person name="Yu B."/>
        </authorList>
    </citation>
    <scope>NUCLEOTIDE SEQUENCE [LARGE SCALE GENOMIC DNA]</scope>
    <source>
        <strain evidence="6 7">NM07_P-09</strain>
    </source>
</reference>
<dbReference type="Proteomes" id="UP000310263">
    <property type="component" value="Unassembled WGS sequence"/>
</dbReference>
<comment type="caution">
    <text evidence="6">The sequence shown here is derived from an EMBL/GenBank/DDBJ whole genome shotgun (WGS) entry which is preliminary data.</text>
</comment>
<dbReference type="Gene3D" id="3.90.230.10">
    <property type="entry name" value="Creatinase/methionine aminopeptidase superfamily"/>
    <property type="match status" value="1"/>
</dbReference>
<feature type="domain" description="Creatinase N-terminal" evidence="5">
    <location>
        <begin position="5"/>
        <end position="100"/>
    </location>
</feature>
<dbReference type="Pfam" id="PF01321">
    <property type="entry name" value="Creatinase_N"/>
    <property type="match status" value="1"/>
</dbReference>
<dbReference type="Gene3D" id="3.40.350.10">
    <property type="entry name" value="Creatinase/prolidase N-terminal domain"/>
    <property type="match status" value="1"/>
</dbReference>
<keyword evidence="6" id="KW-0031">Aminopeptidase</keyword>
<dbReference type="GO" id="GO:0004177">
    <property type="term" value="F:aminopeptidase activity"/>
    <property type="evidence" value="ECO:0007669"/>
    <property type="project" value="UniProtKB-KW"/>
</dbReference>
<dbReference type="RefSeq" id="WP_136012347.1">
    <property type="nucleotide sequence ID" value="NZ_SRYE01000002.1"/>
</dbReference>
<dbReference type="CDD" id="cd01092">
    <property type="entry name" value="APP-like"/>
    <property type="match status" value="1"/>
</dbReference>
<keyword evidence="7" id="KW-1185">Reference proteome</keyword>
<comment type="similarity">
    <text evidence="3">Belongs to the peptidase M24B family.</text>
</comment>